<keyword evidence="2" id="KW-0143">Chaperone</keyword>
<dbReference type="Pfam" id="PF00166">
    <property type="entry name" value="Cpn10"/>
    <property type="match status" value="1"/>
</dbReference>
<comment type="caution">
    <text evidence="3">The sequence shown here is derived from an EMBL/GenBank/DDBJ whole genome shotgun (WGS) entry which is preliminary data.</text>
</comment>
<dbReference type="Proteomes" id="UP000216446">
    <property type="component" value="Unassembled WGS sequence"/>
</dbReference>
<dbReference type="EMBL" id="MQWB01000001">
    <property type="protein sequence ID" value="OZC04378.1"/>
    <property type="molecule type" value="Genomic_DNA"/>
</dbReference>
<dbReference type="InParanoid" id="A0A259U3H9"/>
<evidence type="ECO:0000256" key="2">
    <source>
        <dbReference type="ARBA" id="ARBA00023186"/>
    </source>
</evidence>
<evidence type="ECO:0000313" key="4">
    <source>
        <dbReference type="Proteomes" id="UP000216446"/>
    </source>
</evidence>
<dbReference type="InterPro" id="IPR037124">
    <property type="entry name" value="Chaperonin_GroES_sf"/>
</dbReference>
<organism evidence="3 4">
    <name type="scientific">Rubricoccus marinus</name>
    <dbReference type="NCBI Taxonomy" id="716817"/>
    <lineage>
        <taxon>Bacteria</taxon>
        <taxon>Pseudomonadati</taxon>
        <taxon>Rhodothermota</taxon>
        <taxon>Rhodothermia</taxon>
        <taxon>Rhodothermales</taxon>
        <taxon>Rubricoccaceae</taxon>
        <taxon>Rubricoccus</taxon>
    </lineage>
</organism>
<dbReference type="OrthoDB" id="9801482at2"/>
<dbReference type="GO" id="GO:0005524">
    <property type="term" value="F:ATP binding"/>
    <property type="evidence" value="ECO:0007669"/>
    <property type="project" value="InterPro"/>
</dbReference>
<dbReference type="Gene3D" id="2.30.33.40">
    <property type="entry name" value="GroES chaperonin"/>
    <property type="match status" value="1"/>
</dbReference>
<comment type="similarity">
    <text evidence="1">Belongs to the GroES chaperonin family.</text>
</comment>
<protein>
    <submittedName>
        <fullName evidence="3">Chaperonin</fullName>
    </submittedName>
</protein>
<sequence>MPSFESFHVVGDRVLIRPERGEARTEAGLILPASVRAKDAVEGGRIVKVGPGHLTANPEYSDAEPWAPARDAVRYLPLQAFAGDYALFLRNDAIEIEYDGETFLILPHGSLLALVRPTHPEDADDFA</sequence>
<dbReference type="GO" id="GO:0044183">
    <property type="term" value="F:protein folding chaperone"/>
    <property type="evidence" value="ECO:0007669"/>
    <property type="project" value="InterPro"/>
</dbReference>
<dbReference type="InterPro" id="IPR011032">
    <property type="entry name" value="GroES-like_sf"/>
</dbReference>
<accession>A0A259U3H9</accession>
<dbReference type="CDD" id="cd00320">
    <property type="entry name" value="cpn10"/>
    <property type="match status" value="1"/>
</dbReference>
<dbReference type="AlphaFoldDB" id="A0A259U3H9"/>
<proteinExistence type="inferred from homology"/>
<dbReference type="SUPFAM" id="SSF50129">
    <property type="entry name" value="GroES-like"/>
    <property type="match status" value="1"/>
</dbReference>
<reference evidence="3 4" key="1">
    <citation type="submission" date="2016-11" db="EMBL/GenBank/DDBJ databases">
        <title>Study of marine rhodopsin-containing bacteria.</title>
        <authorList>
            <person name="Yoshizawa S."/>
            <person name="Kumagai Y."/>
            <person name="Kogure K."/>
        </authorList>
    </citation>
    <scope>NUCLEOTIDE SEQUENCE [LARGE SCALE GENOMIC DNA]</scope>
    <source>
        <strain evidence="3 4">SG-29</strain>
    </source>
</reference>
<dbReference type="InterPro" id="IPR020818">
    <property type="entry name" value="Chaperonin_GroES"/>
</dbReference>
<dbReference type="RefSeq" id="WP_094550781.1">
    <property type="nucleotide sequence ID" value="NZ_MQWB01000001.1"/>
</dbReference>
<keyword evidence="4" id="KW-1185">Reference proteome</keyword>
<gene>
    <name evidence="3" type="ORF">BSZ36_16155</name>
</gene>
<name>A0A259U3H9_9BACT</name>
<evidence type="ECO:0000313" key="3">
    <source>
        <dbReference type="EMBL" id="OZC04378.1"/>
    </source>
</evidence>
<evidence type="ECO:0000256" key="1">
    <source>
        <dbReference type="ARBA" id="ARBA00006975"/>
    </source>
</evidence>
<dbReference type="SMART" id="SM00883">
    <property type="entry name" value="Cpn10"/>
    <property type="match status" value="1"/>
</dbReference>